<keyword evidence="2" id="KW-1185">Reference proteome</keyword>
<dbReference type="eggNOG" id="arCOG13529">
    <property type="taxonomic scope" value="Archaea"/>
</dbReference>
<reference evidence="1" key="1">
    <citation type="submission" date="2010-02" db="EMBL/GenBank/DDBJ databases">
        <title>Complete sequence of Aciduliprofundum boonei T469.</title>
        <authorList>
            <consortium name="US DOE Joint Genome Institute"/>
            <person name="Lucas S."/>
            <person name="Copeland A."/>
            <person name="Lapidus A."/>
            <person name="Cheng J.-F."/>
            <person name="Bruce D."/>
            <person name="Goodwin L."/>
            <person name="Pitluck S."/>
            <person name="Saunders E."/>
            <person name="Detter J.C."/>
            <person name="Han C."/>
            <person name="Tapia R."/>
            <person name="Land M."/>
            <person name="Hauser L."/>
            <person name="Kyrpides N."/>
            <person name="Mikhailova N."/>
            <person name="Flores G."/>
            <person name="Reysenbach A.-L."/>
            <person name="Woyke T."/>
        </authorList>
    </citation>
    <scope>NUCLEOTIDE SEQUENCE</scope>
    <source>
        <strain evidence="1">T469</strain>
    </source>
</reference>
<dbReference type="Proteomes" id="UP000001400">
    <property type="component" value="Chromosome"/>
</dbReference>
<accession>B5I9W4</accession>
<dbReference type="RefSeq" id="WP_008081922.1">
    <property type="nucleotide sequence ID" value="NC_013926.1"/>
</dbReference>
<evidence type="ECO:0000313" key="1">
    <source>
        <dbReference type="EMBL" id="ADD08403.1"/>
    </source>
</evidence>
<gene>
    <name evidence="1" type="ordered locus">Aboo_0592</name>
</gene>
<sequence length="87" mass="10240">MDREIKDKVDYLTSTKMLRSDKYGIWGLDIVGVVVGMLLLIWGIVNFEFSWLWKATLIIIGIILLSVCSVRIERRYEKFKRDIMSKI</sequence>
<protein>
    <submittedName>
        <fullName evidence="1">Uncharacterized protein</fullName>
    </submittedName>
</protein>
<dbReference type="EMBL" id="CP001941">
    <property type="protein sequence ID" value="ADD08403.1"/>
    <property type="molecule type" value="Genomic_DNA"/>
</dbReference>
<proteinExistence type="predicted"/>
<dbReference type="STRING" id="439481.Aboo_0592"/>
<dbReference type="HOGENOM" id="CLU_2475809_0_0_2"/>
<evidence type="ECO:0000313" key="2">
    <source>
        <dbReference type="Proteomes" id="UP000001400"/>
    </source>
</evidence>
<dbReference type="KEGG" id="abi:Aboo_0592"/>
<name>B5I9W4_ACIB4</name>
<dbReference type="GeneID" id="8827537"/>
<dbReference type="AlphaFoldDB" id="B5I9W4"/>
<organism evidence="1 2">
    <name type="scientific">Aciduliprofundum boonei (strain DSM 19572 / T469)</name>
    <dbReference type="NCBI Taxonomy" id="439481"/>
    <lineage>
        <taxon>Archaea</taxon>
        <taxon>Methanobacteriati</taxon>
        <taxon>Thermoplasmatota</taxon>
        <taxon>DHVE2 group</taxon>
        <taxon>Candidatus Aciduliprofundum</taxon>
    </lineage>
</organism>